<dbReference type="PANTHER" id="PTHR30238">
    <property type="entry name" value="MEMBRANE BOUND PREDICTED REDOX MODULATOR"/>
    <property type="match status" value="1"/>
</dbReference>
<protein>
    <submittedName>
        <fullName evidence="7">TerC family protein</fullName>
    </submittedName>
</protein>
<feature type="transmembrane region" description="Helical" evidence="6">
    <location>
        <begin position="201"/>
        <end position="222"/>
    </location>
</feature>
<dbReference type="EMBL" id="JAVGJF010000017">
    <property type="protein sequence ID" value="MDQ7175223.1"/>
    <property type="molecule type" value="Genomic_DNA"/>
</dbReference>
<feature type="transmembrane region" description="Helical" evidence="6">
    <location>
        <begin position="73"/>
        <end position="93"/>
    </location>
</feature>
<accession>A0ABD5AV33</accession>
<dbReference type="SUPFAM" id="SSF103473">
    <property type="entry name" value="MFS general substrate transporter"/>
    <property type="match status" value="1"/>
</dbReference>
<reference evidence="7 8" key="1">
    <citation type="submission" date="2023-08" db="EMBL/GenBank/DDBJ databases">
        <title>Whole genome sequencing of Staphylococcus chromogenes NNSch 2386.</title>
        <authorList>
            <person name="Kropotov V.S."/>
            <person name="Boriskina E.V."/>
            <person name="Gordinskaya N.A."/>
            <person name="Shkurkina I.S."/>
            <person name="Kryazhev D.V."/>
            <person name="Alekseeva A.E."/>
            <person name="Makhova M.A."/>
        </authorList>
    </citation>
    <scope>NUCLEOTIDE SEQUENCE [LARGE SCALE GENOMIC DNA]</scope>
    <source>
        <strain evidence="7 8">NNSch 2386</strain>
    </source>
</reference>
<feature type="transmembrane region" description="Helical" evidence="6">
    <location>
        <begin position="168"/>
        <end position="189"/>
    </location>
</feature>
<feature type="transmembrane region" description="Helical" evidence="6">
    <location>
        <begin position="12"/>
        <end position="36"/>
    </location>
</feature>
<sequence length="269" mass="29871">MILDPTLLLTYGWVVLVLVFLEGLLAADNAVVMAVMVKHLPPKQRKKALFYGLLGAFVFRFIALFLISILVNFWWIQALGAIYLIYMSIKNLYEFFKKKKHGEETPENDDHHFDESGVEKEVSAKEFWGTVAKVEFADIAFAIDSMLAALAIAVTLPKVGIHFGGMDAGQFGVMFLGGLIGVILMRFAATIFVELLNKYPGLEAAAFAIVGWVGIKLVVLVLAHDDIGIIPHDFPHSATWQIIFWAVMIGLVIVGWLTSVAKNKKHSHK</sequence>
<evidence type="ECO:0000313" key="8">
    <source>
        <dbReference type="Proteomes" id="UP001240157"/>
    </source>
</evidence>
<proteinExistence type="inferred from homology"/>
<dbReference type="InterPro" id="IPR036259">
    <property type="entry name" value="MFS_trans_sf"/>
</dbReference>
<dbReference type="Proteomes" id="UP001240157">
    <property type="component" value="Unassembled WGS sequence"/>
</dbReference>
<organism evidence="7 8">
    <name type="scientific">Staphylococcus chromogenes</name>
    <name type="common">Staphylococcus hyicus subsp. chromogenes</name>
    <dbReference type="NCBI Taxonomy" id="46126"/>
    <lineage>
        <taxon>Bacteria</taxon>
        <taxon>Bacillati</taxon>
        <taxon>Bacillota</taxon>
        <taxon>Bacilli</taxon>
        <taxon>Bacillales</taxon>
        <taxon>Staphylococcaceae</taxon>
        <taxon>Staphylococcus</taxon>
    </lineage>
</organism>
<gene>
    <name evidence="7" type="ORF">RCF65_04405</name>
</gene>
<evidence type="ECO:0000256" key="2">
    <source>
        <dbReference type="ARBA" id="ARBA00007511"/>
    </source>
</evidence>
<evidence type="ECO:0000256" key="5">
    <source>
        <dbReference type="ARBA" id="ARBA00023136"/>
    </source>
</evidence>
<keyword evidence="5 6" id="KW-0472">Membrane</keyword>
<evidence type="ECO:0000256" key="4">
    <source>
        <dbReference type="ARBA" id="ARBA00022989"/>
    </source>
</evidence>
<dbReference type="GO" id="GO:0016020">
    <property type="term" value="C:membrane"/>
    <property type="evidence" value="ECO:0007669"/>
    <property type="project" value="UniProtKB-SubCell"/>
</dbReference>
<feature type="transmembrane region" description="Helical" evidence="6">
    <location>
        <begin position="48"/>
        <end position="67"/>
    </location>
</feature>
<keyword evidence="4 6" id="KW-1133">Transmembrane helix</keyword>
<feature type="transmembrane region" description="Helical" evidence="6">
    <location>
        <begin position="242"/>
        <end position="261"/>
    </location>
</feature>
<dbReference type="Gene3D" id="1.20.1250.20">
    <property type="entry name" value="MFS general substrate transporter like domains"/>
    <property type="match status" value="1"/>
</dbReference>
<comment type="caution">
    <text evidence="7">The sequence shown here is derived from an EMBL/GenBank/DDBJ whole genome shotgun (WGS) entry which is preliminary data.</text>
</comment>
<comment type="subcellular location">
    <subcellularLocation>
        <location evidence="1">Membrane</location>
        <topology evidence="1">Multi-pass membrane protein</topology>
    </subcellularLocation>
</comment>
<dbReference type="PANTHER" id="PTHR30238:SF4">
    <property type="entry name" value="SLL1022 PROTEIN"/>
    <property type="match status" value="1"/>
</dbReference>
<dbReference type="Pfam" id="PF03741">
    <property type="entry name" value="TerC"/>
    <property type="match status" value="1"/>
</dbReference>
<name>A0ABD5AV33_STACR</name>
<comment type="similarity">
    <text evidence="2">Belongs to the TerC family.</text>
</comment>
<evidence type="ECO:0000256" key="6">
    <source>
        <dbReference type="SAM" id="Phobius"/>
    </source>
</evidence>
<keyword evidence="3 6" id="KW-0812">Transmembrane</keyword>
<dbReference type="InterPro" id="IPR005496">
    <property type="entry name" value="Integral_membrane_TerC"/>
</dbReference>
<evidence type="ECO:0000256" key="1">
    <source>
        <dbReference type="ARBA" id="ARBA00004141"/>
    </source>
</evidence>
<feature type="transmembrane region" description="Helical" evidence="6">
    <location>
        <begin position="136"/>
        <end position="156"/>
    </location>
</feature>
<evidence type="ECO:0000256" key="3">
    <source>
        <dbReference type="ARBA" id="ARBA00022692"/>
    </source>
</evidence>
<dbReference type="InterPro" id="IPR022493">
    <property type="entry name" value="CHP03716_TM_YkoY"/>
</dbReference>
<evidence type="ECO:0000313" key="7">
    <source>
        <dbReference type="EMBL" id="MDQ7175223.1"/>
    </source>
</evidence>
<dbReference type="RefSeq" id="WP_165806227.1">
    <property type="nucleotide sequence ID" value="NZ_BMDK01000001.1"/>
</dbReference>
<dbReference type="NCBIfam" id="TIGR03716">
    <property type="entry name" value="R_switched_YkoY"/>
    <property type="match status" value="1"/>
</dbReference>
<dbReference type="AlphaFoldDB" id="A0ABD5AV33"/>